<proteinExistence type="predicted"/>
<reference evidence="1 2" key="1">
    <citation type="submission" date="2023-09" db="EMBL/GenBank/DDBJ databases">
        <title>Pangenome analysis of Batrachochytrium dendrobatidis and related Chytrids.</title>
        <authorList>
            <person name="Yacoub M.N."/>
            <person name="Stajich J.E."/>
            <person name="James T.Y."/>
        </authorList>
    </citation>
    <scope>NUCLEOTIDE SEQUENCE [LARGE SCALE GENOMIC DNA]</scope>
    <source>
        <strain evidence="1 2">JEL0888</strain>
    </source>
</reference>
<organism evidence="1 2">
    <name type="scientific">Polyrhizophydium stewartii</name>
    <dbReference type="NCBI Taxonomy" id="2732419"/>
    <lineage>
        <taxon>Eukaryota</taxon>
        <taxon>Fungi</taxon>
        <taxon>Fungi incertae sedis</taxon>
        <taxon>Chytridiomycota</taxon>
        <taxon>Chytridiomycota incertae sedis</taxon>
        <taxon>Chytridiomycetes</taxon>
        <taxon>Rhizophydiales</taxon>
        <taxon>Rhizophydiales incertae sedis</taxon>
        <taxon>Polyrhizophydium</taxon>
    </lineage>
</organism>
<dbReference type="EMBL" id="JADGIZ020000021">
    <property type="protein sequence ID" value="KAL2915798.1"/>
    <property type="molecule type" value="Genomic_DNA"/>
</dbReference>
<sequence length="98" mass="11650">MPVVEQERWCGSGIRIVNRLKRPYIPKSPDQSAESVIEWFDRDNLPSEPDDVMRLVIKERQIMVGKWLLEKLPWHEWDKENHKLALEQLDIVLISLMS</sequence>
<evidence type="ECO:0000313" key="1">
    <source>
        <dbReference type="EMBL" id="KAL2915798.1"/>
    </source>
</evidence>
<protein>
    <submittedName>
        <fullName evidence="1">Uncharacterized protein</fullName>
    </submittedName>
</protein>
<keyword evidence="2" id="KW-1185">Reference proteome</keyword>
<comment type="caution">
    <text evidence="1">The sequence shown here is derived from an EMBL/GenBank/DDBJ whole genome shotgun (WGS) entry which is preliminary data.</text>
</comment>
<evidence type="ECO:0000313" key="2">
    <source>
        <dbReference type="Proteomes" id="UP001527925"/>
    </source>
</evidence>
<dbReference type="Proteomes" id="UP001527925">
    <property type="component" value="Unassembled WGS sequence"/>
</dbReference>
<name>A0ABR4N8E8_9FUNG</name>
<accession>A0ABR4N8E8</accession>
<gene>
    <name evidence="1" type="ORF">HK105_204745</name>
</gene>